<accession>A0ABX5H313</accession>
<dbReference type="SUPFAM" id="SSF141868">
    <property type="entry name" value="EAL domain-like"/>
    <property type="match status" value="1"/>
</dbReference>
<name>A0ABX5H313_PHOAN</name>
<organism evidence="2 3">
    <name type="scientific">Photobacterium angustum</name>
    <dbReference type="NCBI Taxonomy" id="661"/>
    <lineage>
        <taxon>Bacteria</taxon>
        <taxon>Pseudomonadati</taxon>
        <taxon>Pseudomonadota</taxon>
        <taxon>Gammaproteobacteria</taxon>
        <taxon>Vibrionales</taxon>
        <taxon>Vibrionaceae</taxon>
        <taxon>Photobacterium</taxon>
    </lineage>
</organism>
<evidence type="ECO:0000313" key="2">
    <source>
        <dbReference type="EMBL" id="PSX08352.1"/>
    </source>
</evidence>
<reference evidence="2 3" key="1">
    <citation type="submission" date="2018-01" db="EMBL/GenBank/DDBJ databases">
        <title>Whole genome sequencing of Histamine producing bacteria.</title>
        <authorList>
            <person name="Butler K."/>
        </authorList>
    </citation>
    <scope>NUCLEOTIDE SEQUENCE [LARGE SCALE GENOMIC DNA]</scope>
    <source>
        <strain evidence="2 3">A6-1</strain>
    </source>
</reference>
<dbReference type="EMBL" id="PYOU01000011">
    <property type="protein sequence ID" value="PSX08352.1"/>
    <property type="molecule type" value="Genomic_DNA"/>
</dbReference>
<feature type="domain" description="EAL" evidence="1">
    <location>
        <begin position="1"/>
        <end position="246"/>
    </location>
</feature>
<dbReference type="Proteomes" id="UP000240989">
    <property type="component" value="Unassembled WGS sequence"/>
</dbReference>
<dbReference type="RefSeq" id="WP_045152430.1">
    <property type="nucleotide sequence ID" value="NZ_JZSW01000004.1"/>
</dbReference>
<dbReference type="InterPro" id="IPR035919">
    <property type="entry name" value="EAL_sf"/>
</dbReference>
<proteinExistence type="predicted"/>
<gene>
    <name evidence="2" type="ORF">C0W27_14725</name>
</gene>
<evidence type="ECO:0000259" key="1">
    <source>
        <dbReference type="PROSITE" id="PS50883"/>
    </source>
</evidence>
<sequence length="246" mass="28688">MRVEKNKKGCLVIDDNENILACLDFKLQPITENCKSKVYAFECLSTVKIKSDITVDNEVFFCSHSTSIIKDICLQQIGHFKSVYYDNVPLISYNMPISCLLDKYFVGKLLSNAKMPIALEITEFDIEVNQVSKLLTISENISRLQGKGMKLWFDDFYYNCSKHLFWLGLINWDVVKMDKSYIHTDYDSCHLSHFLKQLANENTDVVLEGIESQYIYELIKNHNVKLQGYYISYPKMQSELDEFHSY</sequence>
<dbReference type="PROSITE" id="PS50883">
    <property type="entry name" value="EAL"/>
    <property type="match status" value="1"/>
</dbReference>
<comment type="caution">
    <text evidence="2">The sequence shown here is derived from an EMBL/GenBank/DDBJ whole genome shotgun (WGS) entry which is preliminary data.</text>
</comment>
<keyword evidence="3" id="KW-1185">Reference proteome</keyword>
<dbReference type="Gene3D" id="3.20.20.450">
    <property type="entry name" value="EAL domain"/>
    <property type="match status" value="1"/>
</dbReference>
<protein>
    <submittedName>
        <fullName evidence="2">EAL domain-containing protein</fullName>
    </submittedName>
</protein>
<dbReference type="InterPro" id="IPR001633">
    <property type="entry name" value="EAL_dom"/>
</dbReference>
<evidence type="ECO:0000313" key="3">
    <source>
        <dbReference type="Proteomes" id="UP000240989"/>
    </source>
</evidence>
<dbReference type="Pfam" id="PF00563">
    <property type="entry name" value="EAL"/>
    <property type="match status" value="1"/>
</dbReference>
<dbReference type="SMART" id="SM00052">
    <property type="entry name" value="EAL"/>
    <property type="match status" value="1"/>
</dbReference>